<reference evidence="2 3" key="1">
    <citation type="submission" date="2016-10" db="EMBL/GenBank/DDBJ databases">
        <authorList>
            <person name="de Groot N.N."/>
        </authorList>
    </citation>
    <scope>NUCLEOTIDE SEQUENCE [LARGE SCALE GENOMIC DNA]</scope>
    <source>
        <strain evidence="2 3">S5-249</strain>
    </source>
</reference>
<evidence type="ECO:0000313" key="3">
    <source>
        <dbReference type="Proteomes" id="UP000198824"/>
    </source>
</evidence>
<dbReference type="Gene3D" id="3.10.450.50">
    <property type="match status" value="1"/>
</dbReference>
<dbReference type="AlphaFoldDB" id="A0A1I6KBG1"/>
<name>A0A1I6KBG1_9SPHN</name>
<dbReference type="InterPro" id="IPR032710">
    <property type="entry name" value="NTF2-like_dom_sf"/>
</dbReference>
<dbReference type="RefSeq" id="WP_093312948.1">
    <property type="nucleotide sequence ID" value="NZ_FOZG01000001.1"/>
</dbReference>
<dbReference type="EMBL" id="FOZG01000001">
    <property type="protein sequence ID" value="SFR88551.1"/>
    <property type="molecule type" value="Genomic_DNA"/>
</dbReference>
<dbReference type="STRING" id="1166337.SAMN05192580_1537"/>
<dbReference type="Proteomes" id="UP000198824">
    <property type="component" value="Unassembled WGS sequence"/>
</dbReference>
<evidence type="ECO:0000259" key="1">
    <source>
        <dbReference type="Pfam" id="PF13577"/>
    </source>
</evidence>
<dbReference type="Pfam" id="PF13577">
    <property type="entry name" value="SnoaL_4"/>
    <property type="match status" value="1"/>
</dbReference>
<evidence type="ECO:0000313" key="2">
    <source>
        <dbReference type="EMBL" id="SFR88551.1"/>
    </source>
</evidence>
<keyword evidence="3" id="KW-1185">Reference proteome</keyword>
<feature type="domain" description="SnoaL-like" evidence="1">
    <location>
        <begin position="21"/>
        <end position="144"/>
    </location>
</feature>
<sequence>MDPAYAALQAEVFALRIELRAVQDRQAIADLIAAYGPAVDRGDSRGAAALWAADGSYDLGDFGNARGHDEIAALFDADLHQGLIRDGAAHMLGPPRIAIDGDAAVAVCYSAVARWTGEAFELYRVAANRWTLRREAQGWRVTGRANRLLDGTAEARALLAEAHRPPD</sequence>
<organism evidence="2 3">
    <name type="scientific">Sphingomonas jatrophae</name>
    <dbReference type="NCBI Taxonomy" id="1166337"/>
    <lineage>
        <taxon>Bacteria</taxon>
        <taxon>Pseudomonadati</taxon>
        <taxon>Pseudomonadota</taxon>
        <taxon>Alphaproteobacteria</taxon>
        <taxon>Sphingomonadales</taxon>
        <taxon>Sphingomonadaceae</taxon>
        <taxon>Sphingomonas</taxon>
    </lineage>
</organism>
<gene>
    <name evidence="2" type="ORF">SAMN05192580_1537</name>
</gene>
<proteinExistence type="predicted"/>
<dbReference type="OrthoDB" id="8225471at2"/>
<protein>
    <submittedName>
        <fullName evidence="2">SnoaL-like domain-containing protein</fullName>
    </submittedName>
</protein>
<dbReference type="InterPro" id="IPR037401">
    <property type="entry name" value="SnoaL-like"/>
</dbReference>
<accession>A0A1I6KBG1</accession>
<dbReference type="SUPFAM" id="SSF54427">
    <property type="entry name" value="NTF2-like"/>
    <property type="match status" value="1"/>
</dbReference>